<dbReference type="EMBL" id="KN837183">
    <property type="protein sequence ID" value="KIJ36002.1"/>
    <property type="molecule type" value="Genomic_DNA"/>
</dbReference>
<accession>A0A0C9V2U2</accession>
<evidence type="ECO:0000313" key="1">
    <source>
        <dbReference type="EMBL" id="KIJ36002.1"/>
    </source>
</evidence>
<evidence type="ECO:0000313" key="2">
    <source>
        <dbReference type="Proteomes" id="UP000054279"/>
    </source>
</evidence>
<organism evidence="1 2">
    <name type="scientific">Sphaerobolus stellatus (strain SS14)</name>
    <dbReference type="NCBI Taxonomy" id="990650"/>
    <lineage>
        <taxon>Eukaryota</taxon>
        <taxon>Fungi</taxon>
        <taxon>Dikarya</taxon>
        <taxon>Basidiomycota</taxon>
        <taxon>Agaricomycotina</taxon>
        <taxon>Agaricomycetes</taxon>
        <taxon>Phallomycetidae</taxon>
        <taxon>Geastrales</taxon>
        <taxon>Sphaerobolaceae</taxon>
        <taxon>Sphaerobolus</taxon>
    </lineage>
</organism>
<dbReference type="Proteomes" id="UP000054279">
    <property type="component" value="Unassembled WGS sequence"/>
</dbReference>
<gene>
    <name evidence="1" type="ORF">M422DRAFT_51294</name>
</gene>
<protein>
    <submittedName>
        <fullName evidence="1">Unplaced genomic scaffold SPHSTscaffold_108, whole genome shotgun sequence</fullName>
    </submittedName>
</protein>
<sequence>DSADVLESDAKQTEDDQDELQDFPSELFIPLQDYIKRNLLAIRDLCRQGHLHKRRTHMGVVYSSCHAAIRDSLVMVELAGRTTYPAQIQSIFSAYRGPAIIPVSIGIFVCVRTFRPADTRMVDPYVEFPIWNARLHRNDTHKEDLILPISAVHSHFAHMPFDEHHGVVIPLDRVGSSICYADFH</sequence>
<keyword evidence="2" id="KW-1185">Reference proteome</keyword>
<name>A0A0C9V2U2_SPHS4</name>
<dbReference type="HOGENOM" id="CLU_1471670_0_0_1"/>
<feature type="non-terminal residue" evidence="1">
    <location>
        <position position="1"/>
    </location>
</feature>
<proteinExistence type="predicted"/>
<dbReference type="AlphaFoldDB" id="A0A0C9V2U2"/>
<reference evidence="1 2" key="1">
    <citation type="submission" date="2014-06" db="EMBL/GenBank/DDBJ databases">
        <title>Evolutionary Origins and Diversification of the Mycorrhizal Mutualists.</title>
        <authorList>
            <consortium name="DOE Joint Genome Institute"/>
            <consortium name="Mycorrhizal Genomics Consortium"/>
            <person name="Kohler A."/>
            <person name="Kuo A."/>
            <person name="Nagy L.G."/>
            <person name="Floudas D."/>
            <person name="Copeland A."/>
            <person name="Barry K.W."/>
            <person name="Cichocki N."/>
            <person name="Veneault-Fourrey C."/>
            <person name="LaButti K."/>
            <person name="Lindquist E.A."/>
            <person name="Lipzen A."/>
            <person name="Lundell T."/>
            <person name="Morin E."/>
            <person name="Murat C."/>
            <person name="Riley R."/>
            <person name="Ohm R."/>
            <person name="Sun H."/>
            <person name="Tunlid A."/>
            <person name="Henrissat B."/>
            <person name="Grigoriev I.V."/>
            <person name="Hibbett D.S."/>
            <person name="Martin F."/>
        </authorList>
    </citation>
    <scope>NUCLEOTIDE SEQUENCE [LARGE SCALE GENOMIC DNA]</scope>
    <source>
        <strain evidence="1 2">SS14</strain>
    </source>
</reference>